<sequence>MNEAASAAAGSRASLASRLLPKSWIWRHGAMDHSLARKNLDTITLDGLRVIMMNSVVYALALLCCGAGLALAGEGPYAVFSWTKAHATFYGGDDARGTQGGACGYGNMYTRGYGVKTVALSYTVFNEGLTCGACFQIKCDLSMKPRWCYANGGIITVTATNSCPPNWARPTNNGGWCNPPRVHFDLSYPMFAQLAQKVAGIIPIQYKRVKCVRSGGIRFTINGNPYFNIVLVHNVGGYGNVVTLYIKGTNSPWFKMKQNWGANWEDHNKLTNQKLSFKATLGTGETMIFKDITGTYWSHGQTYEANNNYY</sequence>
<dbReference type="InterPro" id="IPR007118">
    <property type="entry name" value="Expan_Lol_pI"/>
</dbReference>
<evidence type="ECO:0000259" key="7">
    <source>
        <dbReference type="PROSITE" id="PS50842"/>
    </source>
</evidence>
<reference evidence="9" key="1">
    <citation type="submission" date="2016-03" db="EMBL/GenBank/DDBJ databases">
        <title>Mechanisms controlling the formation of the plant cell surface in tip-growing cells are functionally conserved among land plants.</title>
        <authorList>
            <person name="Honkanen S."/>
            <person name="Jones V.A."/>
            <person name="Morieri G."/>
            <person name="Champion C."/>
            <person name="Hetherington A.J."/>
            <person name="Kelly S."/>
            <person name="Saint-Marcoux D."/>
            <person name="Proust H."/>
            <person name="Prescott H."/>
            <person name="Dolan L."/>
        </authorList>
    </citation>
    <scope>NUCLEOTIDE SEQUENCE [LARGE SCALE GENOMIC DNA]</scope>
    <source>
        <tissue evidence="9">Whole gametophyte</tissue>
    </source>
</reference>
<dbReference type="SUPFAM" id="SSF49590">
    <property type="entry name" value="PHL pollen allergen"/>
    <property type="match status" value="1"/>
</dbReference>
<protein>
    <recommendedName>
        <fullName evidence="6">Expansin</fullName>
    </recommendedName>
</protein>
<accession>A0A176WMX6</accession>
<dbReference type="CDD" id="cd22274">
    <property type="entry name" value="DPBB_EXPA_N"/>
    <property type="match status" value="1"/>
</dbReference>
<dbReference type="PROSITE" id="PS50843">
    <property type="entry name" value="EXPANSIN_CBD"/>
    <property type="match status" value="1"/>
</dbReference>
<evidence type="ECO:0000256" key="6">
    <source>
        <dbReference type="RuleBase" id="RU365023"/>
    </source>
</evidence>
<dbReference type="PRINTS" id="PR01225">
    <property type="entry name" value="EXPANSNFAMLY"/>
</dbReference>
<comment type="caution">
    <text evidence="9">The sequence shown here is derived from an EMBL/GenBank/DDBJ whole genome shotgun (WGS) entry which is preliminary data.</text>
</comment>
<evidence type="ECO:0000256" key="1">
    <source>
        <dbReference type="ARBA" id="ARBA00005392"/>
    </source>
</evidence>
<dbReference type="InterPro" id="IPR009009">
    <property type="entry name" value="RlpA-like_DPBB"/>
</dbReference>
<dbReference type="SUPFAM" id="SSF50685">
    <property type="entry name" value="Barwin-like endoglucanases"/>
    <property type="match status" value="1"/>
</dbReference>
<evidence type="ECO:0000313" key="10">
    <source>
        <dbReference type="Proteomes" id="UP000077202"/>
    </source>
</evidence>
<dbReference type="AlphaFoldDB" id="A0A176WMX6"/>
<organism evidence="9 10">
    <name type="scientific">Marchantia polymorpha subsp. ruderalis</name>
    <dbReference type="NCBI Taxonomy" id="1480154"/>
    <lineage>
        <taxon>Eukaryota</taxon>
        <taxon>Viridiplantae</taxon>
        <taxon>Streptophyta</taxon>
        <taxon>Embryophyta</taxon>
        <taxon>Marchantiophyta</taxon>
        <taxon>Marchantiopsida</taxon>
        <taxon>Marchantiidae</taxon>
        <taxon>Marchantiales</taxon>
        <taxon>Marchantiaceae</taxon>
        <taxon>Marchantia</taxon>
    </lineage>
</organism>
<comment type="subcellular location">
    <subcellularLocation>
        <location evidence="6">Secreted</location>
        <location evidence="6">Cell wall</location>
    </subcellularLocation>
    <subcellularLocation>
        <location evidence="6">Membrane</location>
        <topology evidence="6">Peripheral membrane protein</topology>
    </subcellularLocation>
</comment>
<comment type="function">
    <text evidence="6">Causes loosening and extension of plant cell walls by disrupting non-covalent bonding between cellulose microfibrils and matrix glucans. No enzymatic activity has been found.</text>
</comment>
<comment type="similarity">
    <text evidence="1 6">Belongs to the expansin family. Expansin A subfamily.</text>
</comment>
<evidence type="ECO:0000256" key="5">
    <source>
        <dbReference type="ARBA" id="ARBA00023136"/>
    </source>
</evidence>
<dbReference type="InterPro" id="IPR007117">
    <property type="entry name" value="Expansin_CBD"/>
</dbReference>
<dbReference type="Pfam" id="PF03330">
    <property type="entry name" value="DPBB_1"/>
    <property type="match status" value="1"/>
</dbReference>
<keyword evidence="3 6" id="KW-0964">Secreted</keyword>
<evidence type="ECO:0000256" key="4">
    <source>
        <dbReference type="ARBA" id="ARBA00022729"/>
    </source>
</evidence>
<dbReference type="PANTHER" id="PTHR31867">
    <property type="entry name" value="EXPANSIN-A15"/>
    <property type="match status" value="1"/>
</dbReference>
<dbReference type="PROSITE" id="PS50842">
    <property type="entry name" value="EXPANSIN_EG45"/>
    <property type="match status" value="1"/>
</dbReference>
<keyword evidence="2 6" id="KW-0134">Cell wall</keyword>
<name>A0A176WMX6_MARPO</name>
<dbReference type="GO" id="GO:0009664">
    <property type="term" value="P:plant-type cell wall organization"/>
    <property type="evidence" value="ECO:0007669"/>
    <property type="project" value="InterPro"/>
</dbReference>
<dbReference type="InterPro" id="IPR036908">
    <property type="entry name" value="RlpA-like_sf"/>
</dbReference>
<gene>
    <name evidence="9" type="ORF">AXG93_4689s1290</name>
</gene>
<keyword evidence="5" id="KW-0472">Membrane</keyword>
<dbReference type="EMBL" id="LVLJ01000592">
    <property type="protein sequence ID" value="OAE33642.1"/>
    <property type="molecule type" value="Genomic_DNA"/>
</dbReference>
<evidence type="ECO:0000256" key="3">
    <source>
        <dbReference type="ARBA" id="ARBA00022525"/>
    </source>
</evidence>
<dbReference type="PRINTS" id="PR01226">
    <property type="entry name" value="EXPANSIN"/>
</dbReference>
<dbReference type="Gene3D" id="2.60.40.760">
    <property type="entry name" value="Expansin, cellulose-binding-like domain"/>
    <property type="match status" value="1"/>
</dbReference>
<dbReference type="GO" id="GO:0005576">
    <property type="term" value="C:extracellular region"/>
    <property type="evidence" value="ECO:0007669"/>
    <property type="project" value="InterPro"/>
</dbReference>
<dbReference type="Gene3D" id="2.40.40.10">
    <property type="entry name" value="RlpA-like domain"/>
    <property type="match status" value="1"/>
</dbReference>
<dbReference type="Pfam" id="PF01357">
    <property type="entry name" value="Expansin_C"/>
    <property type="match status" value="1"/>
</dbReference>
<dbReference type="InterPro" id="IPR007112">
    <property type="entry name" value="Expansin/allergen_DPBB_dom"/>
</dbReference>
<proteinExistence type="inferred from homology"/>
<keyword evidence="10" id="KW-1185">Reference proteome</keyword>
<dbReference type="InterPro" id="IPR002963">
    <property type="entry name" value="Expansin"/>
</dbReference>
<evidence type="ECO:0000256" key="2">
    <source>
        <dbReference type="ARBA" id="ARBA00022512"/>
    </source>
</evidence>
<dbReference type="InterPro" id="IPR036749">
    <property type="entry name" value="Expansin_CBD_sf"/>
</dbReference>
<feature type="domain" description="Expansin-like EG45" evidence="7">
    <location>
        <begin position="100"/>
        <end position="216"/>
    </location>
</feature>
<keyword evidence="4" id="KW-0732">Signal</keyword>
<evidence type="ECO:0000259" key="8">
    <source>
        <dbReference type="PROSITE" id="PS50843"/>
    </source>
</evidence>
<dbReference type="Proteomes" id="UP000077202">
    <property type="component" value="Unassembled WGS sequence"/>
</dbReference>
<evidence type="ECO:0000313" key="9">
    <source>
        <dbReference type="EMBL" id="OAE33642.1"/>
    </source>
</evidence>
<feature type="domain" description="Expansin-like CBD" evidence="8">
    <location>
        <begin position="226"/>
        <end position="305"/>
    </location>
</feature>
<dbReference type="GO" id="GO:0016020">
    <property type="term" value="C:membrane"/>
    <property type="evidence" value="ECO:0007669"/>
    <property type="project" value="UniProtKB-SubCell"/>
</dbReference>
<keyword evidence="6" id="KW-0961">Cell wall biogenesis/degradation</keyword>
<dbReference type="SMART" id="SM00837">
    <property type="entry name" value="DPBB_1"/>
    <property type="match status" value="1"/>
</dbReference>